<evidence type="ECO:0000313" key="5">
    <source>
        <dbReference type="EMBL" id="KKK87580.1"/>
    </source>
</evidence>
<keyword evidence="3" id="KW-0413">Isomerase</keyword>
<reference evidence="5" key="1">
    <citation type="journal article" date="2015" name="Nature">
        <title>Complex archaea that bridge the gap between prokaryotes and eukaryotes.</title>
        <authorList>
            <person name="Spang A."/>
            <person name="Saw J.H."/>
            <person name="Jorgensen S.L."/>
            <person name="Zaremba-Niedzwiedzka K."/>
            <person name="Martijn J."/>
            <person name="Lind A.E."/>
            <person name="van Eijk R."/>
            <person name="Schleper C."/>
            <person name="Guy L."/>
            <person name="Ettema T.J."/>
        </authorList>
    </citation>
    <scope>NUCLEOTIDE SEQUENCE</scope>
</reference>
<dbReference type="FunFam" id="3.30.70.580:FF:000001">
    <property type="entry name" value="tRNA pseudouridine synthase A"/>
    <property type="match status" value="1"/>
</dbReference>
<dbReference type="Gene3D" id="3.30.70.580">
    <property type="entry name" value="Pseudouridine synthase I, catalytic domain, N-terminal subdomain"/>
    <property type="match status" value="1"/>
</dbReference>
<organism evidence="5">
    <name type="scientific">marine sediment metagenome</name>
    <dbReference type="NCBI Taxonomy" id="412755"/>
    <lineage>
        <taxon>unclassified sequences</taxon>
        <taxon>metagenomes</taxon>
        <taxon>ecological metagenomes</taxon>
    </lineage>
</organism>
<evidence type="ECO:0000256" key="2">
    <source>
        <dbReference type="ARBA" id="ARBA00022694"/>
    </source>
</evidence>
<comment type="similarity">
    <text evidence="1">Belongs to the tRNA pseudouridine synthase TruA family.</text>
</comment>
<dbReference type="InterPro" id="IPR020094">
    <property type="entry name" value="TruA/RsuA/RluB/E/F_N"/>
</dbReference>
<dbReference type="GO" id="GO:0031119">
    <property type="term" value="P:tRNA pseudouridine synthesis"/>
    <property type="evidence" value="ECO:0007669"/>
    <property type="project" value="TreeGrafter"/>
</dbReference>
<accession>A0A0F8ZNJ9</accession>
<dbReference type="InterPro" id="IPR020103">
    <property type="entry name" value="PsdUridine_synth_cat_dom_sf"/>
</dbReference>
<comment type="caution">
    <text evidence="5">The sequence shown here is derived from an EMBL/GenBank/DDBJ whole genome shotgun (WGS) entry which is preliminary data.</text>
</comment>
<dbReference type="Gene3D" id="3.30.70.660">
    <property type="entry name" value="Pseudouridine synthase I, catalytic domain, C-terminal subdomain"/>
    <property type="match status" value="1"/>
</dbReference>
<dbReference type="PIRSF" id="PIRSF001430">
    <property type="entry name" value="tRNA_psdUrid_synth"/>
    <property type="match status" value="1"/>
</dbReference>
<dbReference type="EMBL" id="LAZR01050335">
    <property type="protein sequence ID" value="KKK87580.1"/>
    <property type="molecule type" value="Genomic_DNA"/>
</dbReference>
<gene>
    <name evidence="5" type="ORF">LCGC14_2751810</name>
</gene>
<dbReference type="NCBIfam" id="TIGR00071">
    <property type="entry name" value="hisT_truA"/>
    <property type="match status" value="1"/>
</dbReference>
<feature type="domain" description="Pseudouridine synthase I TruA alpha/beta" evidence="4">
    <location>
        <begin position="142"/>
        <end position="244"/>
    </location>
</feature>
<dbReference type="InterPro" id="IPR020095">
    <property type="entry name" value="PsdUridine_synth_TruA_C"/>
</dbReference>
<feature type="domain" description="Pseudouridine synthase I TruA alpha/beta" evidence="4">
    <location>
        <begin position="8"/>
        <end position="102"/>
    </location>
</feature>
<dbReference type="InterPro" id="IPR020097">
    <property type="entry name" value="PsdUridine_synth_TruA_a/b_dom"/>
</dbReference>
<dbReference type="GO" id="GO:0009982">
    <property type="term" value="F:pseudouridine synthase activity"/>
    <property type="evidence" value="ECO:0007669"/>
    <property type="project" value="InterPro"/>
</dbReference>
<dbReference type="PANTHER" id="PTHR11142:SF0">
    <property type="entry name" value="TRNA PSEUDOURIDINE SYNTHASE-LIKE 1"/>
    <property type="match status" value="1"/>
</dbReference>
<keyword evidence="2" id="KW-0819">tRNA processing</keyword>
<dbReference type="HAMAP" id="MF_00171">
    <property type="entry name" value="TruA"/>
    <property type="match status" value="1"/>
</dbReference>
<evidence type="ECO:0000256" key="1">
    <source>
        <dbReference type="ARBA" id="ARBA00009375"/>
    </source>
</evidence>
<dbReference type="CDD" id="cd02570">
    <property type="entry name" value="PseudoU_synth_EcTruA"/>
    <property type="match status" value="1"/>
</dbReference>
<evidence type="ECO:0000256" key="3">
    <source>
        <dbReference type="ARBA" id="ARBA00023235"/>
    </source>
</evidence>
<dbReference type="AlphaFoldDB" id="A0A0F8ZNJ9"/>
<dbReference type="InterPro" id="IPR001406">
    <property type="entry name" value="PsdUridine_synth_TruA"/>
</dbReference>
<dbReference type="GO" id="GO:0003723">
    <property type="term" value="F:RNA binding"/>
    <property type="evidence" value="ECO:0007669"/>
    <property type="project" value="InterPro"/>
</dbReference>
<name>A0A0F8ZNJ9_9ZZZZ</name>
<dbReference type="SUPFAM" id="SSF55120">
    <property type="entry name" value="Pseudouridine synthase"/>
    <property type="match status" value="1"/>
</dbReference>
<dbReference type="PANTHER" id="PTHR11142">
    <property type="entry name" value="PSEUDOURIDYLATE SYNTHASE"/>
    <property type="match status" value="1"/>
</dbReference>
<evidence type="ECO:0000259" key="4">
    <source>
        <dbReference type="Pfam" id="PF01416"/>
    </source>
</evidence>
<sequence>MRVALGVEYNGARYSGWQRQSHVNSVQQEVETALSRICNHPVEIVCAGRTDAGVHGTGQVVHFDTHAERDMVAFTMGMNTLLPKDIAIRYAKPVSETFHARFSATARRYRYVIYNNSFRGAILSEGVTHFHHPLDETKMQQACQYLIGEHDFTSFRALHCQANTATRTIHHLSVARQGNYVVIDIKANAFLHHMVRNITGCLMDIGLHKQQPVWLKELLDLKERAKASATAKAAGLYLVDVDYPEQFEIPATPLGPLFLADTGV</sequence>
<dbReference type="Pfam" id="PF01416">
    <property type="entry name" value="PseudoU_synth_1"/>
    <property type="match status" value="2"/>
</dbReference>
<proteinExistence type="inferred from homology"/>
<protein>
    <recommendedName>
        <fullName evidence="4">Pseudouridine synthase I TruA alpha/beta domain-containing protein</fullName>
    </recommendedName>
</protein>